<feature type="region of interest" description="Disordered" evidence="1">
    <location>
        <begin position="30"/>
        <end position="49"/>
    </location>
</feature>
<organism evidence="2 3">
    <name type="scientific">Moorena producens (strain JHB)</name>
    <dbReference type="NCBI Taxonomy" id="1454205"/>
    <lineage>
        <taxon>Bacteria</taxon>
        <taxon>Bacillati</taxon>
        <taxon>Cyanobacteriota</taxon>
        <taxon>Cyanophyceae</taxon>
        <taxon>Coleofasciculales</taxon>
        <taxon>Coleofasciculaceae</taxon>
        <taxon>Moorena</taxon>
    </lineage>
</organism>
<accession>A0A1D9FXD8</accession>
<feature type="compositionally biased region" description="Polar residues" evidence="1">
    <location>
        <begin position="30"/>
        <end position="42"/>
    </location>
</feature>
<sequence>MAQSTYVGFLQNHTPALTVGDYEITVSQSIGDGGNKISQTTNDQDEKQDPTYTTTQYFTVAGERFYLNPKDIAAQFPPPKGIGDFSNVLPHLRLSRSTLPWERQINGTDTNTPWLALLVFSEEDKAKLEESVVALSKLETGSTEASPYFPAITLETGQQSTDKANVVDIPISLLSTVMPSADELALLAHNRVAADSTDSADSADITDETYYKFAEEPSAILVANRLPEAGMVNYVYLVSLENRFNSSDSPTFDYQNANLSENSTDKIRLVYLSRWSFTSTEHYKIRLSVINRITTDENQGSINFSDTESGTVIKNVLLTLVDTDYYTTDDTGGLVPALTNAGLSSELLEKTGSDGVSNQSKILTAFAYGDFATVLKQVDHSTLRLPNKGTVTENFLKMGLTAKQHLLRSGEKTASWYRGPFIPTDNSDLELSLPALSADKLTQYYEGLGMLDVSYSAAWEIGRLLALQNKSFAISLYQWKRTYLKQIQKQNQSTSHSSAHLPKTNINDKNIASLSVPTTVSNWLADLRLLKGIPFNYLVPDEALLPVESIRFFNVDNNWLEAVTDGAFAIGRASDSDYQNDKDYLYNALYSDLETLTLSGFLLRSEAVSGWPDMQIEAFDQEGNSLDSVRVEQLSSSIMLCIFQGSLDRVELHLNPEILHYGLTPDESVDSGYVKYLRDNSGSELTSESVECVISERTLDIAQLKSDIDTKYSNNNNIEWADSATSAELAVQMLEGVEKVIFQRGE</sequence>
<name>A0A1D9FXD8_MOOP1</name>
<dbReference type="AlphaFoldDB" id="A0A1D9FXD8"/>
<gene>
    <name evidence="2" type="ORF">BJP36_07685</name>
</gene>
<evidence type="ECO:0000256" key="1">
    <source>
        <dbReference type="SAM" id="MobiDB-lite"/>
    </source>
</evidence>
<evidence type="ECO:0000313" key="3">
    <source>
        <dbReference type="Proteomes" id="UP000176944"/>
    </source>
</evidence>
<protein>
    <submittedName>
        <fullName evidence="2">Uncharacterized protein</fullName>
    </submittedName>
</protein>
<proteinExistence type="predicted"/>
<dbReference type="Proteomes" id="UP000176944">
    <property type="component" value="Chromosome"/>
</dbReference>
<reference evidence="3" key="1">
    <citation type="submission" date="2016-10" db="EMBL/GenBank/DDBJ databases">
        <title>Comparative genomics uncovers the prolific and rare metabolic potential of the cyanobacterial genus Moorea.</title>
        <authorList>
            <person name="Leao T."/>
            <person name="Castelao G."/>
            <person name="Korobeynikov A."/>
            <person name="Monroe E.A."/>
            <person name="Podell S."/>
            <person name="Glukhov E."/>
            <person name="Allen E."/>
            <person name="Gerwick W.H."/>
            <person name="Gerwick L."/>
        </authorList>
    </citation>
    <scope>NUCLEOTIDE SEQUENCE [LARGE SCALE GENOMIC DNA]</scope>
    <source>
        <strain evidence="3">JHB</strain>
    </source>
</reference>
<evidence type="ECO:0000313" key="2">
    <source>
        <dbReference type="EMBL" id="AOY79830.1"/>
    </source>
</evidence>
<dbReference type="EMBL" id="CP017708">
    <property type="protein sequence ID" value="AOY79830.1"/>
    <property type="molecule type" value="Genomic_DNA"/>
</dbReference>